<dbReference type="PROSITE" id="PS00108">
    <property type="entry name" value="PROTEIN_KINASE_ST"/>
    <property type="match status" value="1"/>
</dbReference>
<dbReference type="EC" id="2.7.11.1" evidence="11"/>
<dbReference type="InterPro" id="IPR008271">
    <property type="entry name" value="Ser/Thr_kinase_AS"/>
</dbReference>
<comment type="caution">
    <text evidence="17">The sequence shown here is derived from an EMBL/GenBank/DDBJ whole genome shotgun (WGS) entry which is preliminary data.</text>
</comment>
<dbReference type="SUPFAM" id="SSF56112">
    <property type="entry name" value="Protein kinase-like (PK-like)"/>
    <property type="match status" value="1"/>
</dbReference>
<dbReference type="FunFam" id="2.90.10.10:FF:000001">
    <property type="entry name" value="G-type lectin S-receptor-like serine/threonine-protein kinase"/>
    <property type="match status" value="1"/>
</dbReference>
<evidence type="ECO:0000313" key="17">
    <source>
        <dbReference type="EMBL" id="KAL3733642.1"/>
    </source>
</evidence>
<dbReference type="InterPro" id="IPR036426">
    <property type="entry name" value="Bulb-type_lectin_dom_sf"/>
</dbReference>
<comment type="catalytic activity">
    <reaction evidence="10 11">
        <text>L-seryl-[protein] + ATP = O-phospho-L-seryl-[protein] + ADP + H(+)</text>
        <dbReference type="Rhea" id="RHEA:17989"/>
        <dbReference type="Rhea" id="RHEA-COMP:9863"/>
        <dbReference type="Rhea" id="RHEA-COMP:11604"/>
        <dbReference type="ChEBI" id="CHEBI:15378"/>
        <dbReference type="ChEBI" id="CHEBI:29999"/>
        <dbReference type="ChEBI" id="CHEBI:30616"/>
        <dbReference type="ChEBI" id="CHEBI:83421"/>
        <dbReference type="ChEBI" id="CHEBI:456216"/>
        <dbReference type="EC" id="2.7.11.1"/>
    </reaction>
</comment>
<evidence type="ECO:0000256" key="13">
    <source>
        <dbReference type="SAM" id="SignalP"/>
    </source>
</evidence>
<dbReference type="InterPro" id="IPR003609">
    <property type="entry name" value="Pan_app"/>
</dbReference>
<dbReference type="AlphaFoldDB" id="A0ABD3K7D9"/>
<dbReference type="CDD" id="cd00028">
    <property type="entry name" value="B_lectin"/>
    <property type="match status" value="1"/>
</dbReference>
<dbReference type="CDD" id="cd14066">
    <property type="entry name" value="STKc_IRAK"/>
    <property type="match status" value="1"/>
</dbReference>
<organism evidence="17 18">
    <name type="scientific">Eucalyptus globulus</name>
    <name type="common">Tasmanian blue gum</name>
    <dbReference type="NCBI Taxonomy" id="34317"/>
    <lineage>
        <taxon>Eukaryota</taxon>
        <taxon>Viridiplantae</taxon>
        <taxon>Streptophyta</taxon>
        <taxon>Embryophyta</taxon>
        <taxon>Tracheophyta</taxon>
        <taxon>Spermatophyta</taxon>
        <taxon>Magnoliopsida</taxon>
        <taxon>eudicotyledons</taxon>
        <taxon>Gunneridae</taxon>
        <taxon>Pentapetalae</taxon>
        <taxon>rosids</taxon>
        <taxon>malvids</taxon>
        <taxon>Myrtales</taxon>
        <taxon>Myrtaceae</taxon>
        <taxon>Myrtoideae</taxon>
        <taxon>Eucalypteae</taxon>
        <taxon>Eucalyptus</taxon>
    </lineage>
</organism>
<feature type="domain" description="Apple" evidence="16">
    <location>
        <begin position="340"/>
        <end position="424"/>
    </location>
</feature>
<evidence type="ECO:0000259" key="16">
    <source>
        <dbReference type="PROSITE" id="PS50948"/>
    </source>
</evidence>
<dbReference type="PANTHER" id="PTHR32444">
    <property type="entry name" value="BULB-TYPE LECTIN DOMAIN-CONTAINING PROTEIN"/>
    <property type="match status" value="1"/>
</dbReference>
<dbReference type="CDD" id="cd01098">
    <property type="entry name" value="PAN_AP_plant"/>
    <property type="match status" value="1"/>
</dbReference>
<dbReference type="FunFam" id="1.10.510.10:FF:000060">
    <property type="entry name" value="G-type lectin S-receptor-like serine/threonine-protein kinase"/>
    <property type="match status" value="1"/>
</dbReference>
<keyword evidence="5 11" id="KW-0418">Kinase</keyword>
<evidence type="ECO:0000256" key="2">
    <source>
        <dbReference type="ARBA" id="ARBA00022679"/>
    </source>
</evidence>
<feature type="domain" description="Protein kinase" evidence="14">
    <location>
        <begin position="501"/>
        <end position="784"/>
    </location>
</feature>
<sequence length="815" mass="91590">MDNLCLLLVTGSLVLFFLRFAVAVDTIDASQPLSDGETIASRGRTFELGFFSPGSSRGRYLGIWYKNIPLRTVVWVADRSNPINDSSGVLMINNTGDIVLLSHKSSVIWSTKTTGQTENPVLQLLDNGNLVLREDNNDGLDTYLWQSFDYPTDTFLPEMKLGWDLKTGLNQQLSSWKSPDDPSPGDFTWGMANRNFPDVVAWKGPDKYFRSGPWNGLRFSGAPQQGSNSIFWYNFVYDGDEIYYMYHVTNKSVLVRSVLNQTNYLWERSMWSEATQSWRLFLTIPKDYCDTYGICGAYSKCMTNQLPYCQCLKGFTPKNPDEWNSTDWSQGCDRNEPLNCSTRDSDGFVKYSNMKLPDTAHCLVDSILSLEDCRTKCLNNCSCIAYANSDIRGQGSGCAMWLGDLIDMRQYPDAGQVLYVRMPASEIGKSKSKVWIVLIVVLAIATAIGMLMAICCTRRRGKNFTDVAENISGGQESERPDDDLELPLFDLRTIAESTNDFSMRNKLGEGGFGPVYKGILVDGREIAVKRLSSRSRQGLREFKNEVKLIAKLQHRNLVKLLGCCIQGDEKMLIYEYMPNRSLDAFIFDKERSKLLDWHKRFNIICGVARGLLYLHQDSRLRIIHRDLKASNVLLDNEMNPKISDFGMARIFGGDETEGNTNRVVGTYGYMAPEYAIDGLFSVKSDVFSFGILVLETVSGKRNRGLYHSNQSLVSHVWESYQAGKSSELIDPCLADTSNLSQVLRCVHIGLLCLQEHPEDRPSMSSVVTMLSSDNSLAVPQQPGFLVERNPHRGNSSSGVDSSVVNEITFTLLEAR</sequence>
<dbReference type="PANTHER" id="PTHR32444:SF234">
    <property type="entry name" value="RECEPTOR-LIKE SERINE_THREONINE-PROTEIN KINASE"/>
    <property type="match status" value="1"/>
</dbReference>
<evidence type="ECO:0000313" key="18">
    <source>
        <dbReference type="Proteomes" id="UP001634007"/>
    </source>
</evidence>
<dbReference type="Pfam" id="PF00954">
    <property type="entry name" value="S_locus_glycop"/>
    <property type="match status" value="1"/>
</dbReference>
<dbReference type="PIRSF" id="PIRSF000641">
    <property type="entry name" value="SRK"/>
    <property type="match status" value="1"/>
</dbReference>
<dbReference type="InterPro" id="IPR000719">
    <property type="entry name" value="Prot_kinase_dom"/>
</dbReference>
<dbReference type="InterPro" id="IPR001480">
    <property type="entry name" value="Bulb-type_lectin_dom"/>
</dbReference>
<dbReference type="PROSITE" id="PS50948">
    <property type="entry name" value="PAN"/>
    <property type="match status" value="1"/>
</dbReference>
<dbReference type="FunFam" id="3.30.200.20:FF:000195">
    <property type="entry name" value="G-type lectin S-receptor-like serine/threonine-protein kinase"/>
    <property type="match status" value="1"/>
</dbReference>
<name>A0ABD3K7D9_EUCGL</name>
<keyword evidence="7" id="KW-1015">Disulfide bond</keyword>
<keyword evidence="12" id="KW-0812">Transmembrane</keyword>
<evidence type="ECO:0000259" key="15">
    <source>
        <dbReference type="PROSITE" id="PS50927"/>
    </source>
</evidence>
<evidence type="ECO:0000256" key="8">
    <source>
        <dbReference type="ARBA" id="ARBA00023180"/>
    </source>
</evidence>
<feature type="chain" id="PRO_5044862405" description="Receptor-like serine/threonine-protein kinase" evidence="13">
    <location>
        <begin position="24"/>
        <end position="815"/>
    </location>
</feature>
<dbReference type="Pfam" id="PF08276">
    <property type="entry name" value="PAN_2"/>
    <property type="match status" value="1"/>
</dbReference>
<dbReference type="Pfam" id="PF07714">
    <property type="entry name" value="PK_Tyr_Ser-Thr"/>
    <property type="match status" value="1"/>
</dbReference>
<protein>
    <recommendedName>
        <fullName evidence="11">Receptor-like serine/threonine-protein kinase</fullName>
        <ecNumber evidence="11">2.7.11.1</ecNumber>
    </recommendedName>
</protein>
<keyword evidence="12" id="KW-1133">Transmembrane helix</keyword>
<dbReference type="EMBL" id="JBJKBG010000006">
    <property type="protein sequence ID" value="KAL3733642.1"/>
    <property type="molecule type" value="Genomic_DNA"/>
</dbReference>
<dbReference type="PROSITE" id="PS50011">
    <property type="entry name" value="PROTEIN_KINASE_DOM"/>
    <property type="match status" value="1"/>
</dbReference>
<keyword evidence="18" id="KW-1185">Reference proteome</keyword>
<feature type="domain" description="Bulb-type lectin" evidence="15">
    <location>
        <begin position="24"/>
        <end position="145"/>
    </location>
</feature>
<evidence type="ECO:0000256" key="1">
    <source>
        <dbReference type="ARBA" id="ARBA00022527"/>
    </source>
</evidence>
<dbReference type="GO" id="GO:0005524">
    <property type="term" value="F:ATP binding"/>
    <property type="evidence" value="ECO:0007669"/>
    <property type="project" value="UniProtKB-KW"/>
</dbReference>
<dbReference type="Gene3D" id="2.90.10.10">
    <property type="entry name" value="Bulb-type lectin domain"/>
    <property type="match status" value="1"/>
</dbReference>
<evidence type="ECO:0000256" key="6">
    <source>
        <dbReference type="ARBA" id="ARBA00022840"/>
    </source>
</evidence>
<evidence type="ECO:0000256" key="12">
    <source>
        <dbReference type="SAM" id="Phobius"/>
    </source>
</evidence>
<keyword evidence="8" id="KW-0325">Glycoprotein</keyword>
<dbReference type="Proteomes" id="UP001634007">
    <property type="component" value="Unassembled WGS sequence"/>
</dbReference>
<evidence type="ECO:0000256" key="9">
    <source>
        <dbReference type="ARBA" id="ARBA00047899"/>
    </source>
</evidence>
<dbReference type="InterPro" id="IPR011009">
    <property type="entry name" value="Kinase-like_dom_sf"/>
</dbReference>
<evidence type="ECO:0000256" key="4">
    <source>
        <dbReference type="ARBA" id="ARBA00022741"/>
    </source>
</evidence>
<gene>
    <name evidence="17" type="ORF">ACJRO7_023069</name>
</gene>
<comment type="similarity">
    <text evidence="11">Belongs to the protein kinase superfamily. Ser/Thr protein kinase family.</text>
</comment>
<dbReference type="PROSITE" id="PS50927">
    <property type="entry name" value="BULB_LECTIN"/>
    <property type="match status" value="1"/>
</dbReference>
<accession>A0ABD3K7D9</accession>
<feature type="signal peptide" evidence="13">
    <location>
        <begin position="1"/>
        <end position="23"/>
    </location>
</feature>
<keyword evidence="6 11" id="KW-0067">ATP-binding</keyword>
<evidence type="ECO:0000256" key="7">
    <source>
        <dbReference type="ARBA" id="ARBA00023157"/>
    </source>
</evidence>
<evidence type="ECO:0000256" key="11">
    <source>
        <dbReference type="PIRNR" id="PIRNR000641"/>
    </source>
</evidence>
<proteinExistence type="inferred from homology"/>
<dbReference type="Gene3D" id="1.10.510.10">
    <property type="entry name" value="Transferase(Phosphotransferase) domain 1"/>
    <property type="match status" value="1"/>
</dbReference>
<dbReference type="SMART" id="SM00220">
    <property type="entry name" value="S_TKc"/>
    <property type="match status" value="1"/>
</dbReference>
<dbReference type="InterPro" id="IPR024171">
    <property type="entry name" value="SRK-like_kinase"/>
</dbReference>
<evidence type="ECO:0000256" key="3">
    <source>
        <dbReference type="ARBA" id="ARBA00022729"/>
    </source>
</evidence>
<dbReference type="Pfam" id="PF01453">
    <property type="entry name" value="B_lectin"/>
    <property type="match status" value="1"/>
</dbReference>
<dbReference type="SUPFAM" id="SSF51110">
    <property type="entry name" value="alpha-D-mannose-specific plant lectins"/>
    <property type="match status" value="1"/>
</dbReference>
<keyword evidence="2 11" id="KW-0808">Transferase</keyword>
<keyword evidence="3 13" id="KW-0732">Signal</keyword>
<comment type="catalytic activity">
    <reaction evidence="9 11">
        <text>L-threonyl-[protein] + ATP = O-phospho-L-threonyl-[protein] + ADP + H(+)</text>
        <dbReference type="Rhea" id="RHEA:46608"/>
        <dbReference type="Rhea" id="RHEA-COMP:11060"/>
        <dbReference type="Rhea" id="RHEA-COMP:11605"/>
        <dbReference type="ChEBI" id="CHEBI:15378"/>
        <dbReference type="ChEBI" id="CHEBI:30013"/>
        <dbReference type="ChEBI" id="CHEBI:30616"/>
        <dbReference type="ChEBI" id="CHEBI:61977"/>
        <dbReference type="ChEBI" id="CHEBI:456216"/>
        <dbReference type="EC" id="2.7.11.1"/>
    </reaction>
</comment>
<dbReference type="SMART" id="SM00473">
    <property type="entry name" value="PAN_AP"/>
    <property type="match status" value="1"/>
</dbReference>
<feature type="transmembrane region" description="Helical" evidence="12">
    <location>
        <begin position="434"/>
        <end position="454"/>
    </location>
</feature>
<keyword evidence="1 11" id="KW-0723">Serine/threonine-protein kinase</keyword>
<evidence type="ECO:0000256" key="5">
    <source>
        <dbReference type="ARBA" id="ARBA00022777"/>
    </source>
</evidence>
<evidence type="ECO:0000256" key="10">
    <source>
        <dbReference type="ARBA" id="ARBA00048679"/>
    </source>
</evidence>
<dbReference type="InterPro" id="IPR000858">
    <property type="entry name" value="S_locus_glycoprot_dom"/>
</dbReference>
<reference evidence="17 18" key="1">
    <citation type="submission" date="2024-11" db="EMBL/GenBank/DDBJ databases">
        <title>Chromosome-level genome assembly of Eucalyptus globulus Labill. provides insights into its genome evolution.</title>
        <authorList>
            <person name="Li X."/>
        </authorList>
    </citation>
    <scope>NUCLEOTIDE SEQUENCE [LARGE SCALE GENOMIC DNA]</scope>
    <source>
        <strain evidence="17">CL2024</strain>
        <tissue evidence="17">Fresh tender leaves</tissue>
    </source>
</reference>
<keyword evidence="4 11" id="KW-0547">Nucleotide-binding</keyword>
<dbReference type="GO" id="GO:0004674">
    <property type="term" value="F:protein serine/threonine kinase activity"/>
    <property type="evidence" value="ECO:0007669"/>
    <property type="project" value="UniProtKB-KW"/>
</dbReference>
<dbReference type="SMART" id="SM00108">
    <property type="entry name" value="B_lectin"/>
    <property type="match status" value="1"/>
</dbReference>
<evidence type="ECO:0000259" key="14">
    <source>
        <dbReference type="PROSITE" id="PS50011"/>
    </source>
</evidence>
<keyword evidence="12" id="KW-0472">Membrane</keyword>
<dbReference type="Gene3D" id="3.30.200.20">
    <property type="entry name" value="Phosphorylase Kinase, domain 1"/>
    <property type="match status" value="1"/>
</dbReference>
<dbReference type="InterPro" id="IPR001245">
    <property type="entry name" value="Ser-Thr/Tyr_kinase_cat_dom"/>
</dbReference>